<dbReference type="Gene3D" id="3.90.1150.10">
    <property type="entry name" value="Aspartate Aminotransferase, domain 1"/>
    <property type="match status" value="1"/>
</dbReference>
<dbReference type="RefSeq" id="WP_153284457.1">
    <property type="nucleotide sequence ID" value="NZ_CP045644.1"/>
</dbReference>
<dbReference type="GO" id="GO:1901605">
    <property type="term" value="P:alpha-amino acid metabolic process"/>
    <property type="evidence" value="ECO:0007669"/>
    <property type="project" value="TreeGrafter"/>
</dbReference>
<reference evidence="8 9" key="1">
    <citation type="submission" date="2019-10" db="EMBL/GenBank/DDBJ databases">
        <title>Complete genome sequence of Variovorax paradoxus 5C-2.</title>
        <authorList>
            <person name="Gogoleva N.E."/>
            <person name="Balkin A.S."/>
        </authorList>
    </citation>
    <scope>NUCLEOTIDE SEQUENCE [LARGE SCALE GENOMIC DNA]</scope>
    <source>
        <strain evidence="8 9">5C-2</strain>
    </source>
</reference>
<keyword evidence="5 8" id="KW-0808">Transferase</keyword>
<dbReference type="GO" id="GO:0030170">
    <property type="term" value="F:pyridoxal phosphate binding"/>
    <property type="evidence" value="ECO:0007669"/>
    <property type="project" value="InterPro"/>
</dbReference>
<dbReference type="InterPro" id="IPR050859">
    <property type="entry name" value="Class-I_PLP-dep_aminotransf"/>
</dbReference>
<proteinExistence type="inferred from homology"/>
<evidence type="ECO:0000313" key="8">
    <source>
        <dbReference type="EMBL" id="QFZ85932.1"/>
    </source>
</evidence>
<evidence type="ECO:0000256" key="3">
    <source>
        <dbReference type="ARBA" id="ARBA00011738"/>
    </source>
</evidence>
<dbReference type="InterPro" id="IPR015422">
    <property type="entry name" value="PyrdxlP-dep_Trfase_small"/>
</dbReference>
<evidence type="ECO:0000256" key="1">
    <source>
        <dbReference type="ARBA" id="ARBA00001933"/>
    </source>
</evidence>
<evidence type="ECO:0000256" key="2">
    <source>
        <dbReference type="ARBA" id="ARBA00007441"/>
    </source>
</evidence>
<dbReference type="Proteomes" id="UP000326780">
    <property type="component" value="Chromosome"/>
</dbReference>
<sequence length="395" mass="42405">MQFASRLDNVETSAIRELFKLLGKPGIISFAGGFPDSAMFDVEGLKEASQKALTEEAGGALQYGATEGYEPLRNQLSDFMKTKGVDVDPSGLIVTTGSQQALDLLGKTMISPGDKVIVEGPTFLATIQCFRLYGAQLISAPIDANGVKTDELEKLIAEHKPKFVYLIPTFGNPSGAMLTLERRKKVLELAVKYQTLIVEDDPYGDLYFGEAPPPSIMSLSKDVPGSRELLAHCGSLSKVLSPGLRIGWMIAPPELLAKATMCKQFSDAHTSTFAQATAAQYLKSGRMPGTLAHVREVYGQRAQAMGAALTRELGDAVSFTQPNGGLFFWARLTGANGKLADANELAKRAIEKLVAFVPGAPFFAEKPDVATLRLSFATADIAKIEEGVKRLGQAL</sequence>
<dbReference type="InterPro" id="IPR004839">
    <property type="entry name" value="Aminotransferase_I/II_large"/>
</dbReference>
<dbReference type="SUPFAM" id="SSF53383">
    <property type="entry name" value="PLP-dependent transferases"/>
    <property type="match status" value="1"/>
</dbReference>
<gene>
    <name evidence="8" type="ORF">GFK26_25780</name>
</gene>
<comment type="similarity">
    <text evidence="2">Belongs to the class-I pyridoxal-phosphate-dependent aminotransferase family.</text>
</comment>
<evidence type="ECO:0000256" key="5">
    <source>
        <dbReference type="ARBA" id="ARBA00022679"/>
    </source>
</evidence>
<dbReference type="EMBL" id="CP045644">
    <property type="protein sequence ID" value="QFZ85932.1"/>
    <property type="molecule type" value="Genomic_DNA"/>
</dbReference>
<evidence type="ECO:0000256" key="6">
    <source>
        <dbReference type="ARBA" id="ARBA00022898"/>
    </source>
</evidence>
<comment type="cofactor">
    <cofactor evidence="1">
        <name>pyridoxal 5'-phosphate</name>
        <dbReference type="ChEBI" id="CHEBI:597326"/>
    </cofactor>
</comment>
<dbReference type="AlphaFoldDB" id="A0A5Q0MBX8"/>
<feature type="domain" description="Aminotransferase class I/classII large" evidence="7">
    <location>
        <begin position="41"/>
        <end position="391"/>
    </location>
</feature>
<dbReference type="CDD" id="cd00609">
    <property type="entry name" value="AAT_like"/>
    <property type="match status" value="1"/>
</dbReference>
<evidence type="ECO:0000256" key="4">
    <source>
        <dbReference type="ARBA" id="ARBA00022576"/>
    </source>
</evidence>
<dbReference type="GO" id="GO:0008483">
    <property type="term" value="F:transaminase activity"/>
    <property type="evidence" value="ECO:0007669"/>
    <property type="project" value="UniProtKB-KW"/>
</dbReference>
<dbReference type="FunFam" id="3.40.640.10:FF:000053">
    <property type="entry name" value="Aminotransferase, class I"/>
    <property type="match status" value="1"/>
</dbReference>
<protein>
    <submittedName>
        <fullName evidence="8">Aminotransferase class I/II-fold pyridoxal phosphate-dependent enzyme</fullName>
    </submittedName>
</protein>
<keyword evidence="6" id="KW-0663">Pyridoxal phosphate</keyword>
<keyword evidence="4 8" id="KW-0032">Aminotransferase</keyword>
<dbReference type="InterPro" id="IPR015421">
    <property type="entry name" value="PyrdxlP-dep_Trfase_major"/>
</dbReference>
<accession>A0A5Q0MBX8</accession>
<comment type="subunit">
    <text evidence="3">Homodimer.</text>
</comment>
<evidence type="ECO:0000313" key="9">
    <source>
        <dbReference type="Proteomes" id="UP000326780"/>
    </source>
</evidence>
<evidence type="ECO:0000259" key="7">
    <source>
        <dbReference type="Pfam" id="PF00155"/>
    </source>
</evidence>
<organism evidence="8 9">
    <name type="scientific">Variovorax paradoxus</name>
    <dbReference type="NCBI Taxonomy" id="34073"/>
    <lineage>
        <taxon>Bacteria</taxon>
        <taxon>Pseudomonadati</taxon>
        <taxon>Pseudomonadota</taxon>
        <taxon>Betaproteobacteria</taxon>
        <taxon>Burkholderiales</taxon>
        <taxon>Comamonadaceae</taxon>
        <taxon>Variovorax</taxon>
    </lineage>
</organism>
<dbReference type="InterPro" id="IPR015424">
    <property type="entry name" value="PyrdxlP-dep_Trfase"/>
</dbReference>
<dbReference type="Pfam" id="PF00155">
    <property type="entry name" value="Aminotran_1_2"/>
    <property type="match status" value="1"/>
</dbReference>
<dbReference type="PANTHER" id="PTHR42790:SF19">
    <property type="entry name" value="KYNURENINE_ALPHA-AMINOADIPATE AMINOTRANSFERASE, MITOCHONDRIAL"/>
    <property type="match status" value="1"/>
</dbReference>
<dbReference type="Gene3D" id="3.40.640.10">
    <property type="entry name" value="Type I PLP-dependent aspartate aminotransferase-like (Major domain)"/>
    <property type="match status" value="1"/>
</dbReference>
<name>A0A5Q0MBX8_VARPD</name>
<dbReference type="PANTHER" id="PTHR42790">
    <property type="entry name" value="AMINOTRANSFERASE"/>
    <property type="match status" value="1"/>
</dbReference>